<accession>A0A4Q7J216</accession>
<gene>
    <name evidence="1" type="ORF">EWH70_28180</name>
</gene>
<comment type="caution">
    <text evidence="1">The sequence shown here is derived from an EMBL/GenBank/DDBJ whole genome shotgun (WGS) entry which is preliminary data.</text>
</comment>
<dbReference type="EMBL" id="SFCC01000016">
    <property type="protein sequence ID" value="RZQ60556.1"/>
    <property type="molecule type" value="Genomic_DNA"/>
</dbReference>
<proteinExistence type="predicted"/>
<sequence length="124" mass="13970">MSQGFAVDTDAVSRYIAKVEKALVLLRPSYQALVDHDPQKTATWLEDLAGKPPEHSGGPQDFHRACEAFVRESVQLYFELMEKFGYALGNLEKIVSAGNQAMAAYRQRDQEAAERLNKILRKLD</sequence>
<evidence type="ECO:0000313" key="1">
    <source>
        <dbReference type="EMBL" id="RZQ60556.1"/>
    </source>
</evidence>
<organism evidence="1 2">
    <name type="scientific">Amycolatopsis suaedae</name>
    <dbReference type="NCBI Taxonomy" id="2510978"/>
    <lineage>
        <taxon>Bacteria</taxon>
        <taxon>Bacillati</taxon>
        <taxon>Actinomycetota</taxon>
        <taxon>Actinomycetes</taxon>
        <taxon>Pseudonocardiales</taxon>
        <taxon>Pseudonocardiaceae</taxon>
        <taxon>Amycolatopsis</taxon>
    </lineage>
</organism>
<dbReference type="AlphaFoldDB" id="A0A4Q7J216"/>
<evidence type="ECO:0000313" key="2">
    <source>
        <dbReference type="Proteomes" id="UP000292003"/>
    </source>
</evidence>
<dbReference type="OrthoDB" id="9837865at2"/>
<dbReference type="RefSeq" id="WP_130478561.1">
    <property type="nucleotide sequence ID" value="NZ_SFCC01000016.1"/>
</dbReference>
<evidence type="ECO:0008006" key="3">
    <source>
        <dbReference type="Google" id="ProtNLM"/>
    </source>
</evidence>
<reference evidence="1 2" key="1">
    <citation type="submission" date="2019-02" db="EMBL/GenBank/DDBJ databases">
        <title>Draft genome sequence of Amycolatopsis sp. 8-3EHSu isolated from roots of Suaeda maritima.</title>
        <authorList>
            <person name="Duangmal K."/>
            <person name="Chantavorakit T."/>
        </authorList>
    </citation>
    <scope>NUCLEOTIDE SEQUENCE [LARGE SCALE GENOMIC DNA]</scope>
    <source>
        <strain evidence="1 2">8-3EHSu</strain>
    </source>
</reference>
<name>A0A4Q7J216_9PSEU</name>
<dbReference type="Proteomes" id="UP000292003">
    <property type="component" value="Unassembled WGS sequence"/>
</dbReference>
<keyword evidence="2" id="KW-1185">Reference proteome</keyword>
<protein>
    <recommendedName>
        <fullName evidence="3">PE domain-containing protein</fullName>
    </recommendedName>
</protein>